<proteinExistence type="inferred from homology"/>
<comment type="caution">
    <text evidence="12">The sequence shown here is derived from an EMBL/GenBank/DDBJ whole genome shotgun (WGS) entry which is preliminary data.</text>
</comment>
<evidence type="ECO:0000256" key="2">
    <source>
        <dbReference type="ARBA" id="ARBA00008208"/>
    </source>
</evidence>
<organism evidence="12 13">
    <name type="scientific">Proteus faecis</name>
    <dbReference type="NCBI Taxonomy" id="2050967"/>
    <lineage>
        <taxon>Bacteria</taxon>
        <taxon>Pseudomonadati</taxon>
        <taxon>Pseudomonadota</taxon>
        <taxon>Gammaproteobacteria</taxon>
        <taxon>Enterobacterales</taxon>
        <taxon>Morganellaceae</taxon>
        <taxon>Proteus</taxon>
    </lineage>
</organism>
<feature type="transmembrane region" description="Helical" evidence="11">
    <location>
        <begin position="32"/>
        <end position="54"/>
    </location>
</feature>
<dbReference type="GO" id="GO:0016020">
    <property type="term" value="C:membrane"/>
    <property type="evidence" value="ECO:0007669"/>
    <property type="project" value="UniProtKB-SubCell"/>
</dbReference>
<accession>A0AAW7CS26</accession>
<dbReference type="Pfam" id="PF17090">
    <property type="entry name" value="Ytca"/>
    <property type="match status" value="1"/>
</dbReference>
<evidence type="ECO:0000256" key="4">
    <source>
        <dbReference type="ARBA" id="ARBA00022475"/>
    </source>
</evidence>
<keyword evidence="6" id="KW-0732">Signal</keyword>
<evidence type="ECO:0000313" key="12">
    <source>
        <dbReference type="EMBL" id="MDL5353506.1"/>
    </source>
</evidence>
<dbReference type="Proteomes" id="UP001224739">
    <property type="component" value="Unassembled WGS sequence"/>
</dbReference>
<dbReference type="EMBL" id="JASVWL010000001">
    <property type="protein sequence ID" value="MDL5353506.1"/>
    <property type="molecule type" value="Genomic_DNA"/>
</dbReference>
<keyword evidence="9" id="KW-0564">Palmitate</keyword>
<feature type="transmembrane region" description="Helical" evidence="11">
    <location>
        <begin position="61"/>
        <end position="85"/>
    </location>
</feature>
<evidence type="ECO:0000256" key="6">
    <source>
        <dbReference type="ARBA" id="ARBA00022729"/>
    </source>
</evidence>
<evidence type="ECO:0000256" key="10">
    <source>
        <dbReference type="ARBA" id="ARBA00023288"/>
    </source>
</evidence>
<dbReference type="AlphaFoldDB" id="A0AAW7CS26"/>
<evidence type="ECO:0000256" key="1">
    <source>
        <dbReference type="ARBA" id="ARBA00004141"/>
    </source>
</evidence>
<protein>
    <recommendedName>
        <fullName evidence="3">Uncharacterized protein YtcA</fullName>
    </recommendedName>
</protein>
<reference evidence="12" key="1">
    <citation type="submission" date="2023-06" db="EMBL/GenBank/DDBJ databases">
        <title>Acute promotion of culturable opportunistic pathogens and persistent increase of antibiotic resistance following antibiotic exposure in mouse gut microbiota.</title>
        <authorList>
            <person name="Li L."/>
            <person name="Wang B."/>
            <person name="Sun Y."/>
            <person name="Wang M."/>
            <person name="Xu H."/>
        </authorList>
    </citation>
    <scope>NUCLEOTIDE SEQUENCE</scope>
    <source>
        <strain evidence="12">EPA10_1</strain>
    </source>
</reference>
<keyword evidence="5 11" id="KW-0812">Transmembrane</keyword>
<evidence type="ECO:0000313" key="13">
    <source>
        <dbReference type="Proteomes" id="UP001224739"/>
    </source>
</evidence>
<sequence>MNNIKKLVATVLMILFLTGCSPAPSIVLFGASFPDWLLCSAIGVLGMIIIHIILSKTKGHFFLYPVIIVYPCVTALISMLTWLLFFPK</sequence>
<comment type="subcellular location">
    <subcellularLocation>
        <location evidence="1">Membrane</location>
        <topology evidence="1">Multi-pass membrane protein</topology>
    </subcellularLocation>
</comment>
<dbReference type="PROSITE" id="PS51257">
    <property type="entry name" value="PROKAR_LIPOPROTEIN"/>
    <property type="match status" value="1"/>
</dbReference>
<name>A0AAW7CS26_9GAMM</name>
<comment type="similarity">
    <text evidence="2">Belongs to the YtcA family.</text>
</comment>
<evidence type="ECO:0000256" key="7">
    <source>
        <dbReference type="ARBA" id="ARBA00022989"/>
    </source>
</evidence>
<evidence type="ECO:0000256" key="8">
    <source>
        <dbReference type="ARBA" id="ARBA00023136"/>
    </source>
</evidence>
<evidence type="ECO:0000256" key="11">
    <source>
        <dbReference type="SAM" id="Phobius"/>
    </source>
</evidence>
<keyword evidence="10 12" id="KW-0449">Lipoprotein</keyword>
<dbReference type="GeneID" id="83611346"/>
<evidence type="ECO:0000256" key="5">
    <source>
        <dbReference type="ARBA" id="ARBA00022692"/>
    </source>
</evidence>
<dbReference type="InterPro" id="IPR031381">
    <property type="entry name" value="YtcA"/>
</dbReference>
<evidence type="ECO:0000256" key="3">
    <source>
        <dbReference type="ARBA" id="ARBA00021237"/>
    </source>
</evidence>
<evidence type="ECO:0000256" key="9">
    <source>
        <dbReference type="ARBA" id="ARBA00023139"/>
    </source>
</evidence>
<keyword evidence="4" id="KW-1003">Cell membrane</keyword>
<keyword evidence="7 11" id="KW-1133">Transmembrane helix</keyword>
<gene>
    <name evidence="12" type="ORF">QSH02_01450</name>
</gene>
<dbReference type="RefSeq" id="WP_109397995.1">
    <property type="nucleotide sequence ID" value="NZ_JAIKTY010000140.1"/>
</dbReference>
<keyword evidence="8 11" id="KW-0472">Membrane</keyword>